<protein>
    <submittedName>
        <fullName evidence="2">Uncharacterized protein</fullName>
    </submittedName>
</protein>
<feature type="region of interest" description="Disordered" evidence="1">
    <location>
        <begin position="319"/>
        <end position="341"/>
    </location>
</feature>
<sequence>MQRARAQSRADRITAQVRRSGIPPPRCQPTGLRHVPASYPPRIMKQAQARPFEGAQSPLGRADVPSIRFVNGDAGCGIGLQRQQPRPWGEACDVQQHPQKPVELSQAIAHVAGADHRLWPLHHGIGPGRKSRDMARALSQRRMGKRDRRFRNGGMSGRYACGDSRRSARHDRLALGPLGAAGHRIPACGGALGLKTDIVQRRCIGDTTLDHRLTAAEGGIVRHGSTPDEKRDADAAPIGRPRIDVRRRGLVDAVQVDRGHLAAAILFQIIADALILGERRKAGALDRRDVDERIRAAALRRDEAIPLVGVEEFDGGTRVAAPDAGLQGKREKGSQSADKPSICDYSERDMGVGCPFCKGGRDEGHVCLSIGDRHVGLRRLLRRSGRLLGSERAIRCSGQGRGMFGKATASPGLSQAVRIGVRTPVARPQARRVPTLNKRGS</sequence>
<keyword evidence="3" id="KW-1185">Reference proteome</keyword>
<organism evidence="2 3">
    <name type="scientific">Diploscapter pachys</name>
    <dbReference type="NCBI Taxonomy" id="2018661"/>
    <lineage>
        <taxon>Eukaryota</taxon>
        <taxon>Metazoa</taxon>
        <taxon>Ecdysozoa</taxon>
        <taxon>Nematoda</taxon>
        <taxon>Chromadorea</taxon>
        <taxon>Rhabditida</taxon>
        <taxon>Rhabditina</taxon>
        <taxon>Rhabditomorpha</taxon>
        <taxon>Rhabditoidea</taxon>
        <taxon>Rhabditidae</taxon>
        <taxon>Diploscapter</taxon>
    </lineage>
</organism>
<proteinExistence type="predicted"/>
<evidence type="ECO:0000313" key="2">
    <source>
        <dbReference type="EMBL" id="PAV73700.1"/>
    </source>
</evidence>
<feature type="region of interest" description="Disordered" evidence="1">
    <location>
        <begin position="141"/>
        <end position="163"/>
    </location>
</feature>
<gene>
    <name evidence="2" type="ORF">WR25_23456</name>
</gene>
<evidence type="ECO:0000313" key="3">
    <source>
        <dbReference type="Proteomes" id="UP000218231"/>
    </source>
</evidence>
<name>A0A2A2KIL2_9BILA</name>
<dbReference type="AlphaFoldDB" id="A0A2A2KIL2"/>
<dbReference type="EMBL" id="LIAE01008546">
    <property type="protein sequence ID" value="PAV73700.1"/>
    <property type="molecule type" value="Genomic_DNA"/>
</dbReference>
<accession>A0A2A2KIL2</accession>
<feature type="region of interest" description="Disordered" evidence="1">
    <location>
        <begin position="1"/>
        <end position="33"/>
    </location>
</feature>
<evidence type="ECO:0000256" key="1">
    <source>
        <dbReference type="SAM" id="MobiDB-lite"/>
    </source>
</evidence>
<dbReference type="Proteomes" id="UP000218231">
    <property type="component" value="Unassembled WGS sequence"/>
</dbReference>
<feature type="compositionally biased region" description="Basic residues" evidence="1">
    <location>
        <begin position="142"/>
        <end position="151"/>
    </location>
</feature>
<comment type="caution">
    <text evidence="2">The sequence shown here is derived from an EMBL/GenBank/DDBJ whole genome shotgun (WGS) entry which is preliminary data.</text>
</comment>
<reference evidence="2 3" key="1">
    <citation type="journal article" date="2017" name="Curr. Biol.">
        <title>Genome architecture and evolution of a unichromosomal asexual nematode.</title>
        <authorList>
            <person name="Fradin H."/>
            <person name="Zegar C."/>
            <person name="Gutwein M."/>
            <person name="Lucas J."/>
            <person name="Kovtun M."/>
            <person name="Corcoran D."/>
            <person name="Baugh L.R."/>
            <person name="Kiontke K."/>
            <person name="Gunsalus K."/>
            <person name="Fitch D.H."/>
            <person name="Piano F."/>
        </authorList>
    </citation>
    <scope>NUCLEOTIDE SEQUENCE [LARGE SCALE GENOMIC DNA]</scope>
    <source>
        <strain evidence="2">PF1309</strain>
    </source>
</reference>